<keyword evidence="3" id="KW-1185">Reference proteome</keyword>
<name>A0AA35TRA5_GEOBA</name>
<evidence type="ECO:0000313" key="3">
    <source>
        <dbReference type="Proteomes" id="UP001174909"/>
    </source>
</evidence>
<accession>A0AA35TRA5</accession>
<evidence type="ECO:0000313" key="2">
    <source>
        <dbReference type="EMBL" id="CAI8053015.1"/>
    </source>
</evidence>
<proteinExistence type="predicted"/>
<reference evidence="2" key="1">
    <citation type="submission" date="2023-03" db="EMBL/GenBank/DDBJ databases">
        <authorList>
            <person name="Steffen K."/>
            <person name="Cardenas P."/>
        </authorList>
    </citation>
    <scope>NUCLEOTIDE SEQUENCE</scope>
</reference>
<dbReference type="AlphaFoldDB" id="A0AA35TRA5"/>
<dbReference type="EMBL" id="CASHTH010004061">
    <property type="protein sequence ID" value="CAI8053015.1"/>
    <property type="molecule type" value="Genomic_DNA"/>
</dbReference>
<feature type="non-terminal residue" evidence="2">
    <location>
        <position position="1"/>
    </location>
</feature>
<gene>
    <name evidence="2" type="ORF">GBAR_LOCUS28997</name>
</gene>
<sequence length="438" mass="47551">MEIQSTAIEIHRSSTSGAGIKPGQTSLKILEPVQFTATITRNLGNPLLSLPNVDINLPMGIVKFHLHEEDVKALITIALSATKVTQVLSPDQQPSTDVKKDGGKGSPPLQRPGAVPDPAKLARMESVTEVVEVRVKASLHFISLDFATRRGPLFSAISSDVMASVGVYKEMVKVKASVDSLSVTDSSGEDKLKKIVSLAEDTDKASSLELKLDTRSERGSLDPLGEVKTRIAQVKLMLPPHFIQQLLEFVLALKEVNSELVINAAKLSKGGVQAITSKAWDKYLTIDVAAHAPVLILPVSDTSSQAFMVDLGSVSVRNMLLPLDEGAGVEAYGINLDSLKASRVLIDVEGDYKVLCERVLFQPFHIQLALERNLCSAWYSERPTLSLNCQMGEFKLLVGQEDLQQLVALGKNFGKSLSGVIEKGIVLKLHMYVYHIVP</sequence>
<evidence type="ECO:0000256" key="1">
    <source>
        <dbReference type="SAM" id="MobiDB-lite"/>
    </source>
</evidence>
<feature type="region of interest" description="Disordered" evidence="1">
    <location>
        <begin position="88"/>
        <end position="119"/>
    </location>
</feature>
<protein>
    <submittedName>
        <fullName evidence="2">Vacuolar protein sorting-associated protein 13C</fullName>
    </submittedName>
</protein>
<dbReference type="Proteomes" id="UP001174909">
    <property type="component" value="Unassembled WGS sequence"/>
</dbReference>
<comment type="caution">
    <text evidence="2">The sequence shown here is derived from an EMBL/GenBank/DDBJ whole genome shotgun (WGS) entry which is preliminary data.</text>
</comment>
<organism evidence="2 3">
    <name type="scientific">Geodia barretti</name>
    <name type="common">Barrett's horny sponge</name>
    <dbReference type="NCBI Taxonomy" id="519541"/>
    <lineage>
        <taxon>Eukaryota</taxon>
        <taxon>Metazoa</taxon>
        <taxon>Porifera</taxon>
        <taxon>Demospongiae</taxon>
        <taxon>Heteroscleromorpha</taxon>
        <taxon>Tetractinellida</taxon>
        <taxon>Astrophorina</taxon>
        <taxon>Geodiidae</taxon>
        <taxon>Geodia</taxon>
    </lineage>
</organism>